<proteinExistence type="predicted"/>
<dbReference type="Proteomes" id="UP001642540">
    <property type="component" value="Unassembled WGS sequence"/>
</dbReference>
<comment type="caution">
    <text evidence="1">The sequence shown here is derived from an EMBL/GenBank/DDBJ whole genome shotgun (WGS) entry which is preliminary data.</text>
</comment>
<accession>A0ABP1PXD5</accession>
<sequence length="99" mass="11358">MQCSATFLLGKSVNVKVKSKTKCIGMQTWKTGNCSYHPPPTSNVNVMMCVGNPAVLQQAYKCDLRILFPFYFFLLYKTIYVYCIRVDMHVPTFADNCER</sequence>
<name>A0ABP1PXD5_9HEXA</name>
<dbReference type="EMBL" id="CAXLJM020000014">
    <property type="protein sequence ID" value="CAL8081144.1"/>
    <property type="molecule type" value="Genomic_DNA"/>
</dbReference>
<evidence type="ECO:0000313" key="2">
    <source>
        <dbReference type="Proteomes" id="UP001642540"/>
    </source>
</evidence>
<keyword evidence="2" id="KW-1185">Reference proteome</keyword>
<organism evidence="1 2">
    <name type="scientific">Orchesella dallaii</name>
    <dbReference type="NCBI Taxonomy" id="48710"/>
    <lineage>
        <taxon>Eukaryota</taxon>
        <taxon>Metazoa</taxon>
        <taxon>Ecdysozoa</taxon>
        <taxon>Arthropoda</taxon>
        <taxon>Hexapoda</taxon>
        <taxon>Collembola</taxon>
        <taxon>Entomobryomorpha</taxon>
        <taxon>Entomobryoidea</taxon>
        <taxon>Orchesellidae</taxon>
        <taxon>Orchesellinae</taxon>
        <taxon>Orchesella</taxon>
    </lineage>
</organism>
<reference evidence="1 2" key="1">
    <citation type="submission" date="2024-08" db="EMBL/GenBank/DDBJ databases">
        <authorList>
            <person name="Cucini C."/>
            <person name="Frati F."/>
        </authorList>
    </citation>
    <scope>NUCLEOTIDE SEQUENCE [LARGE SCALE GENOMIC DNA]</scope>
</reference>
<evidence type="ECO:0000313" key="1">
    <source>
        <dbReference type="EMBL" id="CAL8081144.1"/>
    </source>
</evidence>
<protein>
    <submittedName>
        <fullName evidence="1">Uncharacterized protein</fullName>
    </submittedName>
</protein>
<gene>
    <name evidence="1" type="ORF">ODALV1_LOCUS4850</name>
</gene>